<comment type="caution">
    <text evidence="1">The sequence shown here is derived from an EMBL/GenBank/DDBJ whole genome shotgun (WGS) entry which is preliminary data.</text>
</comment>
<gene>
    <name evidence="1" type="ORF">DNH61_04960</name>
</gene>
<dbReference type="RefSeq" id="WP_111145573.1">
    <property type="nucleotide sequence ID" value="NZ_QKRB01000034.1"/>
</dbReference>
<evidence type="ECO:0000313" key="2">
    <source>
        <dbReference type="Proteomes" id="UP000249522"/>
    </source>
</evidence>
<keyword evidence="2" id="KW-1185">Reference proteome</keyword>
<reference evidence="1 2" key="1">
    <citation type="submission" date="2018-06" db="EMBL/GenBank/DDBJ databases">
        <title>Paenibacillus imtechensis sp. nov.</title>
        <authorList>
            <person name="Pinnaka A.K."/>
            <person name="Singh H."/>
            <person name="Kaur M."/>
        </authorList>
    </citation>
    <scope>NUCLEOTIDE SEQUENCE [LARGE SCALE GENOMIC DNA]</scope>
    <source>
        <strain evidence="1 2">SMB1</strain>
    </source>
</reference>
<organism evidence="1 2">
    <name type="scientific">Paenibacillus sambharensis</name>
    <dbReference type="NCBI Taxonomy" id="1803190"/>
    <lineage>
        <taxon>Bacteria</taxon>
        <taxon>Bacillati</taxon>
        <taxon>Bacillota</taxon>
        <taxon>Bacilli</taxon>
        <taxon>Bacillales</taxon>
        <taxon>Paenibacillaceae</taxon>
        <taxon>Paenibacillus</taxon>
    </lineage>
</organism>
<dbReference type="EMBL" id="QKRB01000034">
    <property type="protein sequence ID" value="PZD97000.1"/>
    <property type="molecule type" value="Genomic_DNA"/>
</dbReference>
<sequence length="116" mass="13144">MAITSKDIVKTLTDAAGYTLDTRDWATFHSSVMTISTCLNLEPEVACELHLAYMYTLWEGEFMETIHDICIQIHESAKEAEQPFEILEVIAHAAQPKLVFRGLVNKYSDSYTRVGE</sequence>
<name>A0A2W1LG14_9BACL</name>
<evidence type="ECO:0000313" key="1">
    <source>
        <dbReference type="EMBL" id="PZD97000.1"/>
    </source>
</evidence>
<dbReference type="AlphaFoldDB" id="A0A2W1LG14"/>
<accession>A0A2W1LG14</accession>
<protein>
    <submittedName>
        <fullName evidence="1">Uncharacterized protein</fullName>
    </submittedName>
</protein>
<dbReference type="Proteomes" id="UP000249522">
    <property type="component" value="Unassembled WGS sequence"/>
</dbReference>
<proteinExistence type="predicted"/>